<keyword evidence="2" id="KW-1133">Transmembrane helix</keyword>
<name>A0A0F9ZFB0_9BACT</name>
<feature type="transmembrane region" description="Helical" evidence="2">
    <location>
        <begin position="12"/>
        <end position="29"/>
    </location>
</feature>
<evidence type="ECO:0000256" key="1">
    <source>
        <dbReference type="SAM" id="MobiDB-lite"/>
    </source>
</evidence>
<sequence>MSSTSKNVLIRTTLILILLIILGNIFFVVSKNFNPNFYNEYFNIRKQNNGKAVTVLTPEILEKSSFAEPYLMVVRKDNNSFSYANILNAQLTKNSYNDEVKVNYLNGDFAYLNPKNEKTIQFISKTGKKENVEIFQPLIGLLQLPDRTKILVKFIDAKIVDGKIIGKFRAFVLGEKKEINGSILYANRIESADISSSLLTVDSFSYSISSEIMKLAFSIENKVDQDVLGVETSNLSSKNDNLATKITDLFPLFLLKTDIKEGTVAPVYPVGSAVTIDMSQYLTEVITSITNKLQVIQNLVNNTGTIGLNGMTGASGPAGTNAAAGETGPTGATGVTGPTGATGVTGPTGATGVTGPTGATGVTGPTGA</sequence>
<organism evidence="3 4">
    <name type="scientific">Candidatus Roizmanbacteria bacterium GW2011_GWA2_32_13</name>
    <dbReference type="NCBI Taxonomy" id="1618475"/>
    <lineage>
        <taxon>Bacteria</taxon>
        <taxon>Candidatus Roizmaniibacteriota</taxon>
    </lineage>
</organism>
<reference evidence="3 4" key="1">
    <citation type="journal article" date="2015" name="Nature">
        <title>rRNA introns, odd ribosomes, and small enigmatic genomes across a large radiation of phyla.</title>
        <authorList>
            <person name="Brown C.T."/>
            <person name="Hug L.A."/>
            <person name="Thomas B.C."/>
            <person name="Sharon I."/>
            <person name="Castelle C.J."/>
            <person name="Singh A."/>
            <person name="Wilkins M.J."/>
            <person name="Williams K.H."/>
            <person name="Banfield J.F."/>
        </authorList>
    </citation>
    <scope>NUCLEOTIDE SEQUENCE [LARGE SCALE GENOMIC DNA]</scope>
</reference>
<dbReference type="AlphaFoldDB" id="A0A0F9ZFB0"/>
<comment type="caution">
    <text evidence="3">The sequence shown here is derived from an EMBL/GenBank/DDBJ whole genome shotgun (WGS) entry which is preliminary data.</text>
</comment>
<dbReference type="Proteomes" id="UP000034349">
    <property type="component" value="Unassembled WGS sequence"/>
</dbReference>
<dbReference type="EMBL" id="LBOK01000002">
    <property type="protein sequence ID" value="KKP37571.1"/>
    <property type="molecule type" value="Genomic_DNA"/>
</dbReference>
<keyword evidence="2" id="KW-0472">Membrane</keyword>
<evidence type="ECO:0000256" key="2">
    <source>
        <dbReference type="SAM" id="Phobius"/>
    </source>
</evidence>
<feature type="region of interest" description="Disordered" evidence="1">
    <location>
        <begin position="317"/>
        <end position="368"/>
    </location>
</feature>
<keyword evidence="2" id="KW-0812">Transmembrane</keyword>
<dbReference type="Pfam" id="PF01391">
    <property type="entry name" value="Collagen"/>
    <property type="match status" value="1"/>
</dbReference>
<accession>A0A0F9ZFB0</accession>
<protein>
    <submittedName>
        <fullName evidence="3">BclA protein</fullName>
    </submittedName>
</protein>
<feature type="non-terminal residue" evidence="3">
    <location>
        <position position="368"/>
    </location>
</feature>
<proteinExistence type="predicted"/>
<evidence type="ECO:0000313" key="4">
    <source>
        <dbReference type="Proteomes" id="UP000034349"/>
    </source>
</evidence>
<gene>
    <name evidence="3" type="ORF">UR23_C0002G0001</name>
</gene>
<dbReference type="InterPro" id="IPR008160">
    <property type="entry name" value="Collagen"/>
</dbReference>
<dbReference type="PATRIC" id="fig|1618475.3.peg.21"/>
<evidence type="ECO:0000313" key="3">
    <source>
        <dbReference type="EMBL" id="KKP37571.1"/>
    </source>
</evidence>